<dbReference type="RefSeq" id="WP_168674901.1">
    <property type="nucleotide sequence ID" value="NZ_JAAVTK010000015.1"/>
</dbReference>
<accession>A0ABX1HM55</accession>
<reference evidence="1 2" key="1">
    <citation type="submission" date="2020-03" db="EMBL/GenBank/DDBJ databases">
        <title>Genomic Encyclopedia of Type Strains, Phase IV (KMG-V): Genome sequencing to study the core and pangenomes of soil and plant-associated prokaryotes.</title>
        <authorList>
            <person name="Whitman W."/>
        </authorList>
    </citation>
    <scope>NUCLEOTIDE SEQUENCE [LARGE SCALE GENOMIC DNA]</scope>
    <source>
        <strain evidence="1 2">1B</strain>
    </source>
</reference>
<dbReference type="Proteomes" id="UP000717634">
    <property type="component" value="Unassembled WGS sequence"/>
</dbReference>
<dbReference type="EMBL" id="JAAVTK010000015">
    <property type="protein sequence ID" value="NKI91336.1"/>
    <property type="molecule type" value="Genomic_DNA"/>
</dbReference>
<proteinExistence type="predicted"/>
<keyword evidence="2" id="KW-1185">Reference proteome</keyword>
<sequence length="141" mass="15484">MKKWLVLVCVALLSGVLFFLWVADKQELGGRYFYLPSDEAVDMGYPGGPVVYKSAQKHLFSHIRIDGDLRGVNANGRFILAVRQPPAASAAGNAVPSKQPGLQYFVLIKASDAVYGPYNREEYAQQRTLLGVPQDLQVAAE</sequence>
<name>A0ABX1HM55_9BACT</name>
<evidence type="ECO:0008006" key="3">
    <source>
        <dbReference type="Google" id="ProtNLM"/>
    </source>
</evidence>
<evidence type="ECO:0000313" key="2">
    <source>
        <dbReference type="Proteomes" id="UP000717634"/>
    </source>
</evidence>
<comment type="caution">
    <text evidence="1">The sequence shown here is derived from an EMBL/GenBank/DDBJ whole genome shotgun (WGS) entry which is preliminary data.</text>
</comment>
<protein>
    <recommendedName>
        <fullName evidence="3">YxeA family protein</fullName>
    </recommendedName>
</protein>
<gene>
    <name evidence="1" type="ORF">HBN54_003953</name>
</gene>
<evidence type="ECO:0000313" key="1">
    <source>
        <dbReference type="EMBL" id="NKI91336.1"/>
    </source>
</evidence>
<organism evidence="1 2">
    <name type="scientific">Hymenobacter artigasi</name>
    <dbReference type="NCBI Taxonomy" id="2719616"/>
    <lineage>
        <taxon>Bacteria</taxon>
        <taxon>Pseudomonadati</taxon>
        <taxon>Bacteroidota</taxon>
        <taxon>Cytophagia</taxon>
        <taxon>Cytophagales</taxon>
        <taxon>Hymenobacteraceae</taxon>
        <taxon>Hymenobacter</taxon>
    </lineage>
</organism>